<dbReference type="CDD" id="cd00158">
    <property type="entry name" value="RHOD"/>
    <property type="match status" value="1"/>
</dbReference>
<dbReference type="Proteomes" id="UP001172684">
    <property type="component" value="Unassembled WGS sequence"/>
</dbReference>
<dbReference type="InterPro" id="IPR050214">
    <property type="entry name" value="Cys_Synth/Cystath_Beta-Synth"/>
</dbReference>
<dbReference type="SUPFAM" id="SSF53686">
    <property type="entry name" value="Tryptophan synthase beta subunit-like PLP-dependent enzymes"/>
    <property type="match status" value="1"/>
</dbReference>
<organism evidence="2 3">
    <name type="scientific">Coniosporium apollinis</name>
    <dbReference type="NCBI Taxonomy" id="61459"/>
    <lineage>
        <taxon>Eukaryota</taxon>
        <taxon>Fungi</taxon>
        <taxon>Dikarya</taxon>
        <taxon>Ascomycota</taxon>
        <taxon>Pezizomycotina</taxon>
        <taxon>Dothideomycetes</taxon>
        <taxon>Dothideomycetes incertae sedis</taxon>
        <taxon>Coniosporium</taxon>
    </lineage>
</organism>
<dbReference type="InterPro" id="IPR036052">
    <property type="entry name" value="TrpB-like_PALP_sf"/>
</dbReference>
<dbReference type="EMBL" id="JAPDRL010000276">
    <property type="protein sequence ID" value="KAJ9653973.1"/>
    <property type="molecule type" value="Genomic_DNA"/>
</dbReference>
<keyword evidence="3" id="KW-1185">Reference proteome</keyword>
<dbReference type="InterPro" id="IPR001763">
    <property type="entry name" value="Rhodanese-like_dom"/>
</dbReference>
<name>A0ABQ9NHC5_9PEZI</name>
<dbReference type="PROSITE" id="PS50206">
    <property type="entry name" value="RHODANESE_3"/>
    <property type="match status" value="1"/>
</dbReference>
<accession>A0ABQ9NHC5</accession>
<dbReference type="InterPro" id="IPR001926">
    <property type="entry name" value="TrpB-like_PALP"/>
</dbReference>
<evidence type="ECO:0000259" key="1">
    <source>
        <dbReference type="PROSITE" id="PS50206"/>
    </source>
</evidence>
<dbReference type="Pfam" id="PF00291">
    <property type="entry name" value="PALP"/>
    <property type="match status" value="1"/>
</dbReference>
<reference evidence="2" key="1">
    <citation type="submission" date="2022-10" db="EMBL/GenBank/DDBJ databases">
        <title>Culturing micro-colonial fungi from biological soil crusts in the Mojave desert and describing Neophaeococcomyces mojavensis, and introducing the new genera and species Taxawa tesnikishii.</title>
        <authorList>
            <person name="Kurbessoian T."/>
            <person name="Stajich J.E."/>
        </authorList>
    </citation>
    <scope>NUCLEOTIDE SEQUENCE</scope>
    <source>
        <strain evidence="2">TK_1</strain>
    </source>
</reference>
<dbReference type="Gene3D" id="3.40.250.10">
    <property type="entry name" value="Rhodanese-like domain"/>
    <property type="match status" value="1"/>
</dbReference>
<evidence type="ECO:0000313" key="3">
    <source>
        <dbReference type="Proteomes" id="UP001172684"/>
    </source>
</evidence>
<sequence length="549" mass="60919">MDQPNYLNVYTGPDSVQKYYNPDILPPLPLVEVPDVLNPFRSDGVRIYAKMMSVHPANNVKALPAMNLLAESINPKQKTIIEYSSGSTAISMSLIARIFHKTNDTRAYLSNKTSQAKLRLMQFFGLDLTLFGGPSQPEPLDKRGGICRAQEHARINPVAVNPNQYENYANWQAHEKWTGPQILRQLPEIDVVCAGMGTSGTMTGIGAYMKRAKPSVHRLAVCTAAGDRVPGPRSLALMAPVNFPWREAVDSIEHVGSVDSYSLSMRLSREGLICGPSSGLNLKGLYQFLEKRREANNLHELTGEDDCIHCVFICCDLPYQYINEYFAKLGPENFPPIHNPNLTDVDLYRYDEAWERDALDALLSVYDIRPDHRRSMPQNCYRIPSLKPPAVALKSNSLLIDLRTAGDFAQWHLPCAINMPLASLSPSTPNPFSHPFTLEQQWRELEALFQRGDDDGASQAATNSSARFAITALRGQLVFLFCYDGDTARVATSVLRAKGIEADSVRGGLRALLREWPELVEDNGQSEGGEVGSSLVAVIDQAWRTRAVA</sequence>
<dbReference type="Pfam" id="PF00581">
    <property type="entry name" value="Rhodanese"/>
    <property type="match status" value="1"/>
</dbReference>
<dbReference type="SUPFAM" id="SSF52821">
    <property type="entry name" value="Rhodanese/Cell cycle control phosphatase"/>
    <property type="match status" value="1"/>
</dbReference>
<comment type="caution">
    <text evidence="2">The sequence shown here is derived from an EMBL/GenBank/DDBJ whole genome shotgun (WGS) entry which is preliminary data.</text>
</comment>
<dbReference type="SMART" id="SM00450">
    <property type="entry name" value="RHOD"/>
    <property type="match status" value="1"/>
</dbReference>
<protein>
    <recommendedName>
        <fullName evidence="1">Rhodanese domain-containing protein</fullName>
    </recommendedName>
</protein>
<dbReference type="InterPro" id="IPR036873">
    <property type="entry name" value="Rhodanese-like_dom_sf"/>
</dbReference>
<feature type="domain" description="Rhodanese" evidence="1">
    <location>
        <begin position="393"/>
        <end position="521"/>
    </location>
</feature>
<proteinExistence type="predicted"/>
<evidence type="ECO:0000313" key="2">
    <source>
        <dbReference type="EMBL" id="KAJ9653973.1"/>
    </source>
</evidence>
<dbReference type="PANTHER" id="PTHR10314">
    <property type="entry name" value="CYSTATHIONINE BETA-SYNTHASE"/>
    <property type="match status" value="1"/>
</dbReference>
<dbReference type="Gene3D" id="3.40.50.1100">
    <property type="match status" value="2"/>
</dbReference>
<gene>
    <name evidence="2" type="ORF">H2201_009065</name>
</gene>